<evidence type="ECO:0000256" key="2">
    <source>
        <dbReference type="ARBA" id="ARBA00009263"/>
    </source>
</evidence>
<sequence length="212" mass="24395">MKKKTAIITGVTGQDGSYLANLLIKKGIKVYGVIRRTSTDPFYRLKYFNIDKKIEFINVDLSEYQRINSYINLIKPNFFYNLAAQSFVAYSYDNPIYTDVINNLSVLSILEAIKNTSSKTRFYQASSSEMYGGLNYFNKKLNEDAKFNPVSPYAISKLSAYYYTKMYRKSYNIFASNGVLFNHESPLRGEQFVTKKIVKGLVEILNSKKKDP</sequence>
<dbReference type="EC" id="4.2.1.47" evidence="3"/>
<dbReference type="Gene3D" id="3.40.50.720">
    <property type="entry name" value="NAD(P)-binding Rossmann-like Domain"/>
    <property type="match status" value="1"/>
</dbReference>
<dbReference type="FunFam" id="3.40.50.720:FF:000924">
    <property type="entry name" value="GDP-mannose 4,6 dehydratase"/>
    <property type="match status" value="1"/>
</dbReference>
<dbReference type="AlphaFoldDB" id="A0A383C4M4"/>
<reference evidence="6" key="1">
    <citation type="submission" date="2018-05" db="EMBL/GenBank/DDBJ databases">
        <authorList>
            <person name="Lanie J.A."/>
            <person name="Ng W.-L."/>
            <person name="Kazmierczak K.M."/>
            <person name="Andrzejewski T.M."/>
            <person name="Davidsen T.M."/>
            <person name="Wayne K.J."/>
            <person name="Tettelin H."/>
            <person name="Glass J.I."/>
            <person name="Rusch D."/>
            <person name="Podicherti R."/>
            <person name="Tsui H.-C.T."/>
            <person name="Winkler M.E."/>
        </authorList>
    </citation>
    <scope>NUCLEOTIDE SEQUENCE</scope>
</reference>
<accession>A0A383C4M4</accession>
<dbReference type="InterPro" id="IPR036291">
    <property type="entry name" value="NAD(P)-bd_dom_sf"/>
</dbReference>
<dbReference type="EMBL" id="UINC01205802">
    <property type="protein sequence ID" value="SVE27144.1"/>
    <property type="molecule type" value="Genomic_DNA"/>
</dbReference>
<organism evidence="6">
    <name type="scientific">marine metagenome</name>
    <dbReference type="NCBI Taxonomy" id="408172"/>
    <lineage>
        <taxon>unclassified sequences</taxon>
        <taxon>metagenomes</taxon>
        <taxon>ecological metagenomes</taxon>
    </lineage>
</organism>
<dbReference type="InterPro" id="IPR006368">
    <property type="entry name" value="GDP_Man_deHydtase"/>
</dbReference>
<dbReference type="GO" id="GO:0042351">
    <property type="term" value="P:'de novo' GDP-L-fucose biosynthetic process"/>
    <property type="evidence" value="ECO:0007669"/>
    <property type="project" value="TreeGrafter"/>
</dbReference>
<proteinExistence type="inferred from homology"/>
<protein>
    <recommendedName>
        <fullName evidence="3">GDP-mannose 4,6-dehydratase</fullName>
        <ecNumber evidence="3">4.2.1.47</ecNumber>
    </recommendedName>
</protein>
<evidence type="ECO:0000256" key="4">
    <source>
        <dbReference type="ARBA" id="ARBA00023239"/>
    </source>
</evidence>
<keyword evidence="4" id="KW-0456">Lyase</keyword>
<feature type="domain" description="NAD(P)-binding" evidence="5">
    <location>
        <begin position="7"/>
        <end position="210"/>
    </location>
</feature>
<evidence type="ECO:0000256" key="1">
    <source>
        <dbReference type="ARBA" id="ARBA00001937"/>
    </source>
</evidence>
<name>A0A383C4M4_9ZZZZ</name>
<dbReference type="PANTHER" id="PTHR43715">
    <property type="entry name" value="GDP-MANNOSE 4,6-DEHYDRATASE"/>
    <property type="match status" value="1"/>
</dbReference>
<dbReference type="SUPFAM" id="SSF51735">
    <property type="entry name" value="NAD(P)-binding Rossmann-fold domains"/>
    <property type="match status" value="1"/>
</dbReference>
<dbReference type="InterPro" id="IPR016040">
    <property type="entry name" value="NAD(P)-bd_dom"/>
</dbReference>
<dbReference type="Gene3D" id="3.90.25.10">
    <property type="entry name" value="UDP-galactose 4-epimerase, domain 1"/>
    <property type="match status" value="1"/>
</dbReference>
<comment type="cofactor">
    <cofactor evidence="1">
        <name>NADP(+)</name>
        <dbReference type="ChEBI" id="CHEBI:58349"/>
    </cofactor>
</comment>
<feature type="non-terminal residue" evidence="6">
    <location>
        <position position="212"/>
    </location>
</feature>
<dbReference type="Pfam" id="PF16363">
    <property type="entry name" value="GDP_Man_Dehyd"/>
    <property type="match status" value="1"/>
</dbReference>
<dbReference type="PANTHER" id="PTHR43715:SF1">
    <property type="entry name" value="GDP-MANNOSE 4,6 DEHYDRATASE"/>
    <property type="match status" value="1"/>
</dbReference>
<evidence type="ECO:0000313" key="6">
    <source>
        <dbReference type="EMBL" id="SVE27144.1"/>
    </source>
</evidence>
<comment type="similarity">
    <text evidence="2">Belongs to the NAD(P)-dependent epimerase/dehydratase family. GDP-mannose 4,6-dehydratase subfamily.</text>
</comment>
<evidence type="ECO:0000256" key="3">
    <source>
        <dbReference type="ARBA" id="ARBA00011989"/>
    </source>
</evidence>
<evidence type="ECO:0000259" key="5">
    <source>
        <dbReference type="Pfam" id="PF16363"/>
    </source>
</evidence>
<dbReference type="GO" id="GO:0008446">
    <property type="term" value="F:GDP-mannose 4,6-dehydratase activity"/>
    <property type="evidence" value="ECO:0007669"/>
    <property type="project" value="UniProtKB-EC"/>
</dbReference>
<gene>
    <name evidence="6" type="ORF">METZ01_LOCUS479998</name>
</gene>